<accession>A0ABR2R0A2</accession>
<name>A0ABR2R0A2_9ROSI</name>
<evidence type="ECO:0000259" key="2">
    <source>
        <dbReference type="PROSITE" id="PS50102"/>
    </source>
</evidence>
<comment type="caution">
    <text evidence="3">The sequence shown here is derived from an EMBL/GenBank/DDBJ whole genome shotgun (WGS) entry which is preliminary data.</text>
</comment>
<organism evidence="3 4">
    <name type="scientific">Hibiscus sabdariffa</name>
    <name type="common">roselle</name>
    <dbReference type="NCBI Taxonomy" id="183260"/>
    <lineage>
        <taxon>Eukaryota</taxon>
        <taxon>Viridiplantae</taxon>
        <taxon>Streptophyta</taxon>
        <taxon>Embryophyta</taxon>
        <taxon>Tracheophyta</taxon>
        <taxon>Spermatophyta</taxon>
        <taxon>Magnoliopsida</taxon>
        <taxon>eudicotyledons</taxon>
        <taxon>Gunneridae</taxon>
        <taxon>Pentapetalae</taxon>
        <taxon>rosids</taxon>
        <taxon>malvids</taxon>
        <taxon>Malvales</taxon>
        <taxon>Malvaceae</taxon>
        <taxon>Malvoideae</taxon>
        <taxon>Hibiscus</taxon>
    </lineage>
</organism>
<dbReference type="Gene3D" id="3.30.70.330">
    <property type="match status" value="1"/>
</dbReference>
<dbReference type="EMBL" id="JBBPBN010000029">
    <property type="protein sequence ID" value="KAK9006278.1"/>
    <property type="molecule type" value="Genomic_DNA"/>
</dbReference>
<dbReference type="Proteomes" id="UP001396334">
    <property type="component" value="Unassembled WGS sequence"/>
</dbReference>
<dbReference type="Pfam" id="PF00076">
    <property type="entry name" value="RRM_1"/>
    <property type="match status" value="1"/>
</dbReference>
<dbReference type="SUPFAM" id="SSF54928">
    <property type="entry name" value="RNA-binding domain, RBD"/>
    <property type="match status" value="1"/>
</dbReference>
<reference evidence="3 4" key="1">
    <citation type="journal article" date="2024" name="G3 (Bethesda)">
        <title>Genome assembly of Hibiscus sabdariffa L. provides insights into metabolisms of medicinal natural products.</title>
        <authorList>
            <person name="Kim T."/>
        </authorList>
    </citation>
    <scope>NUCLEOTIDE SEQUENCE [LARGE SCALE GENOMIC DNA]</scope>
    <source>
        <strain evidence="3">TK-2024</strain>
        <tissue evidence="3">Old leaves</tissue>
    </source>
</reference>
<dbReference type="PROSITE" id="PS50102">
    <property type="entry name" value="RRM"/>
    <property type="match status" value="1"/>
</dbReference>
<sequence length="106" mass="12489">MRVNSGAEVGRRVNGRMFNGRNRRLVSSSRKGADVFVNYVSKRVHPRSLREAFEEYVKVLDVYVAYNNRRRLGMRSTFTFVRFSIQQEVEVAVNNANNREMDVFFY</sequence>
<protein>
    <recommendedName>
        <fullName evidence="2">RRM domain-containing protein</fullName>
    </recommendedName>
</protein>
<feature type="domain" description="RRM" evidence="2">
    <location>
        <begin position="33"/>
        <end position="106"/>
    </location>
</feature>
<evidence type="ECO:0000313" key="3">
    <source>
        <dbReference type="EMBL" id="KAK9006278.1"/>
    </source>
</evidence>
<evidence type="ECO:0000256" key="1">
    <source>
        <dbReference type="PROSITE-ProRule" id="PRU00176"/>
    </source>
</evidence>
<gene>
    <name evidence="3" type="ORF">V6N11_035322</name>
</gene>
<evidence type="ECO:0000313" key="4">
    <source>
        <dbReference type="Proteomes" id="UP001396334"/>
    </source>
</evidence>
<dbReference type="InterPro" id="IPR012677">
    <property type="entry name" value="Nucleotide-bd_a/b_plait_sf"/>
</dbReference>
<keyword evidence="1" id="KW-0694">RNA-binding</keyword>
<proteinExistence type="predicted"/>
<dbReference type="InterPro" id="IPR000504">
    <property type="entry name" value="RRM_dom"/>
</dbReference>
<dbReference type="InterPro" id="IPR035979">
    <property type="entry name" value="RBD_domain_sf"/>
</dbReference>
<keyword evidence="4" id="KW-1185">Reference proteome</keyword>